<evidence type="ECO:0000313" key="1">
    <source>
        <dbReference type="EMBL" id="KAJ8029771.1"/>
    </source>
</evidence>
<protein>
    <submittedName>
        <fullName evidence="1">Uncharacterized protein</fullName>
    </submittedName>
</protein>
<dbReference type="EMBL" id="JAIZAY010000014">
    <property type="protein sequence ID" value="KAJ8029771.1"/>
    <property type="molecule type" value="Genomic_DNA"/>
</dbReference>
<proteinExistence type="predicted"/>
<keyword evidence="2" id="KW-1185">Reference proteome</keyword>
<gene>
    <name evidence="1" type="ORF">HOLleu_29250</name>
</gene>
<name>A0A9Q1BN86_HOLLE</name>
<sequence length="56" mass="6613">MLLEYDCMRGMRKLQISHFQGGCPIPINFKVNTTDHKNKRNKTFLINVRKWYQGAA</sequence>
<comment type="caution">
    <text evidence="1">The sequence shown here is derived from an EMBL/GenBank/DDBJ whole genome shotgun (WGS) entry which is preliminary data.</text>
</comment>
<reference evidence="1" key="1">
    <citation type="submission" date="2021-10" db="EMBL/GenBank/DDBJ databases">
        <title>Tropical sea cucumber genome reveals ecological adaptation and Cuvierian tubules defense mechanism.</title>
        <authorList>
            <person name="Chen T."/>
        </authorList>
    </citation>
    <scope>NUCLEOTIDE SEQUENCE</scope>
    <source>
        <strain evidence="1">Nanhai2018</strain>
        <tissue evidence="1">Muscle</tissue>
    </source>
</reference>
<dbReference type="Proteomes" id="UP001152320">
    <property type="component" value="Chromosome 14"/>
</dbReference>
<organism evidence="1 2">
    <name type="scientific">Holothuria leucospilota</name>
    <name type="common">Black long sea cucumber</name>
    <name type="synonym">Mertensiothuria leucospilota</name>
    <dbReference type="NCBI Taxonomy" id="206669"/>
    <lineage>
        <taxon>Eukaryota</taxon>
        <taxon>Metazoa</taxon>
        <taxon>Echinodermata</taxon>
        <taxon>Eleutherozoa</taxon>
        <taxon>Echinozoa</taxon>
        <taxon>Holothuroidea</taxon>
        <taxon>Aspidochirotacea</taxon>
        <taxon>Aspidochirotida</taxon>
        <taxon>Holothuriidae</taxon>
        <taxon>Holothuria</taxon>
    </lineage>
</organism>
<accession>A0A9Q1BN86</accession>
<evidence type="ECO:0000313" key="2">
    <source>
        <dbReference type="Proteomes" id="UP001152320"/>
    </source>
</evidence>
<dbReference type="AlphaFoldDB" id="A0A9Q1BN86"/>